<accession>A0AC35G010</accession>
<proteinExistence type="predicted"/>
<dbReference type="WBParaSite" id="PS1159_v2.g22097.t1">
    <property type="protein sequence ID" value="PS1159_v2.g22097.t1"/>
    <property type="gene ID" value="PS1159_v2.g22097"/>
</dbReference>
<dbReference type="Proteomes" id="UP000887580">
    <property type="component" value="Unplaced"/>
</dbReference>
<evidence type="ECO:0000313" key="2">
    <source>
        <dbReference type="WBParaSite" id="PS1159_v2.g22097.t1"/>
    </source>
</evidence>
<name>A0AC35G010_9BILA</name>
<evidence type="ECO:0000313" key="1">
    <source>
        <dbReference type="Proteomes" id="UP000887580"/>
    </source>
</evidence>
<organism evidence="1 2">
    <name type="scientific">Panagrolaimus sp. PS1159</name>
    <dbReference type="NCBI Taxonomy" id="55785"/>
    <lineage>
        <taxon>Eukaryota</taxon>
        <taxon>Metazoa</taxon>
        <taxon>Ecdysozoa</taxon>
        <taxon>Nematoda</taxon>
        <taxon>Chromadorea</taxon>
        <taxon>Rhabditida</taxon>
        <taxon>Tylenchina</taxon>
        <taxon>Panagrolaimomorpha</taxon>
        <taxon>Panagrolaimoidea</taxon>
        <taxon>Panagrolaimidae</taxon>
        <taxon>Panagrolaimus</taxon>
    </lineage>
</organism>
<sequence length="731" mass="84441">MLPDYNEINVKKICMYFNDLDFFDLAFDDIDHIYRLTTRSLKPKTSPEEVEENIELIQNLGISALLKRNVKIYQTCCKGLWDIGKKYKPLVMAKDKTGLLDNFHLRLKVWTSLYRLYSYASHNNFASGVLDCNEKDFGDGLSAVHFGSLMNIARLNEKRIPCSCVSTSWKVLIPSSLGSDFLTIYYNFFNLNSPPGNVDSAFFKTAFAYILTLPKEFFITVFYYLFPAFFQDYTKAGRSLYYFYSKIPSLSSELVQNLIECFSQNVPFIPHCETLLKDLTHKVNNSKDEITTNYFPDEFTSISTIIKNYRLPPQHCDDKFQLFLRLYVKYLDESGKCESLVSSFESFWGQSKVAKVYSFYLVLLAATTEILGLKYVLKQVKSLSGDTICPHECLFLRFFVLRHTTSSEFQQIFKEFKPKIEASISNFSSFIKAFPTITAASALHPSGTTLMFSLISKEVVQRLSFDDLAKFINQIQSSHSLSPVPSFVFELFQKDMNFDLNFVANFFAAHLSTSTIPLIEKCFKSNFVTLELIEKLVEAIIKQEKIFPPINVSFGCQLALLYCFTKKFMINEEGEQQFLKLLKLVYRKEVTMIKETADAVKILDTILKGRPDLSSKVYSKPIFEIIDENVKKIPEFMSKVCGQICEILLSESFANTSNAFKGTANDLPFVFVWKSFYETYLINKNLPDKKYHIDILKRMKHLKFPNMLANNKIFIGKFKEKLEEKIDYLEF</sequence>
<reference evidence="2" key="1">
    <citation type="submission" date="2022-11" db="UniProtKB">
        <authorList>
            <consortium name="WormBaseParasite"/>
        </authorList>
    </citation>
    <scope>IDENTIFICATION</scope>
</reference>
<protein>
    <submittedName>
        <fullName evidence="2">Uncharacterized protein</fullName>
    </submittedName>
</protein>